<evidence type="ECO:0000256" key="7">
    <source>
        <dbReference type="ARBA" id="ARBA00022692"/>
    </source>
</evidence>
<evidence type="ECO:0000259" key="15">
    <source>
        <dbReference type="PROSITE" id="PS50109"/>
    </source>
</evidence>
<dbReference type="Pfam" id="PF00989">
    <property type="entry name" value="PAS"/>
    <property type="match status" value="1"/>
</dbReference>
<dbReference type="CDD" id="cd00082">
    <property type="entry name" value="HisKA"/>
    <property type="match status" value="1"/>
</dbReference>
<dbReference type="InterPro" id="IPR003594">
    <property type="entry name" value="HATPase_dom"/>
</dbReference>
<accession>A0A363D4V5</accession>
<dbReference type="PRINTS" id="PR00344">
    <property type="entry name" value="BCTRLSENSOR"/>
</dbReference>
<dbReference type="InterPro" id="IPR036890">
    <property type="entry name" value="HATPase_C_sf"/>
</dbReference>
<feature type="transmembrane region" description="Helical" evidence="14">
    <location>
        <begin position="248"/>
        <end position="267"/>
    </location>
</feature>
<dbReference type="PROSITE" id="PS50112">
    <property type="entry name" value="PAS"/>
    <property type="match status" value="1"/>
</dbReference>
<dbReference type="Gene3D" id="3.30.565.10">
    <property type="entry name" value="Histidine kinase-like ATPase, C-terminal domain"/>
    <property type="match status" value="1"/>
</dbReference>
<name>A0A363D4V5_9BACT</name>
<dbReference type="AlphaFoldDB" id="A0A363D4V5"/>
<comment type="catalytic activity">
    <reaction evidence="1">
        <text>ATP + protein L-histidine = ADP + protein N-phospho-L-histidine.</text>
        <dbReference type="EC" id="2.7.13.3"/>
    </reaction>
</comment>
<dbReference type="SUPFAM" id="SSF47384">
    <property type="entry name" value="Homodimeric domain of signal transducing histidine kinase"/>
    <property type="match status" value="1"/>
</dbReference>
<sequence length="811" mass="95185">MRVSFYIKLFLAFIIFAILLLGFSSFAFNNFYEFDKQKKDKENIVNILNHQENSFKSYVKLFDEKLFLLNQKNFLDIDEKEKSLNIFKKILFNNKDILEFKVISLDAQEIIKVTNDSGNIKIVPEEKLQNIYSNSYYKNIRTLKEQEIWHDNSNLEKPTIINFILREKNYFLILKVDFSSFFNDVYTNFDKKTLVFFDNNSVINNIKKDDIILTNQFNSKKIYLNENKYFIFITDIEEDENNNYLQEYYKSIIIIGLGLSIILALLFSKPIAKLNKKIEDENKNLDLSIKKSFIELNENQKVIDKHIMFITMSKNNIILEVSSAFCYFLGFSQGELIGHDYKMLIHKDTKKKDYLKLWKFVNDGKSYVGEIKGIKKDGESFWVDLFVEPNFDNLEQIIGYTIITYDTTYKKKIEELYKNMNNQVEQYNAIFENVNSGIALIDLEGNFKKINSTFSKFLKYKNEELLEMKCIDIVPENSKELLSKILKEAREIETISNIEKIFVKKYGTLIHLELSLSLLSDKKHFVFVVNSLEDKRKLQELNQNLELRINQEVEKSIQKDKLHQQEQIKNAKLTSIGSLAAGIAHEINTPLTYIKGNLELMEYDIFDLPQSEIQERMKEDSSKIKEGINRIANIVESMREMSQSSKEIKEKTNIYATLITSLTMAYNRSRQVSKIYLNDKLFDIDSINKNEYTYFSKVQKQRIEQVWIIVINNALDELVKINDYEKRILNINILEEKNEVIIRFKDSAGGIKAEIIKDIFEPFISSKEHSGMGVGLNIAKKIVDEQDGKIRAYNQDFGAVFEIRLQKCEEE</sequence>
<evidence type="ECO:0000256" key="1">
    <source>
        <dbReference type="ARBA" id="ARBA00000085"/>
    </source>
</evidence>
<evidence type="ECO:0000256" key="12">
    <source>
        <dbReference type="ARBA" id="ARBA00023012"/>
    </source>
</evidence>
<evidence type="ECO:0000256" key="13">
    <source>
        <dbReference type="SAM" id="Coils"/>
    </source>
</evidence>
<dbReference type="InterPro" id="IPR029151">
    <property type="entry name" value="Sensor-like_sf"/>
</dbReference>
<evidence type="ECO:0000256" key="5">
    <source>
        <dbReference type="ARBA" id="ARBA00022553"/>
    </source>
</evidence>
<keyword evidence="11 14" id="KW-1133">Transmembrane helix</keyword>
<evidence type="ECO:0000256" key="4">
    <source>
        <dbReference type="ARBA" id="ARBA00022475"/>
    </source>
</evidence>
<dbReference type="InterPro" id="IPR004358">
    <property type="entry name" value="Sig_transdc_His_kin-like_C"/>
</dbReference>
<dbReference type="GO" id="GO:0005524">
    <property type="term" value="F:ATP binding"/>
    <property type="evidence" value="ECO:0007669"/>
    <property type="project" value="UniProtKB-KW"/>
</dbReference>
<keyword evidence="7 14" id="KW-0812">Transmembrane</keyword>
<dbReference type="InterPro" id="IPR035965">
    <property type="entry name" value="PAS-like_dom_sf"/>
</dbReference>
<organism evidence="18 19">
    <name type="scientific">Arcobacter caeni</name>
    <dbReference type="NCBI Taxonomy" id="1912877"/>
    <lineage>
        <taxon>Bacteria</taxon>
        <taxon>Pseudomonadati</taxon>
        <taxon>Campylobacterota</taxon>
        <taxon>Epsilonproteobacteria</taxon>
        <taxon>Campylobacterales</taxon>
        <taxon>Arcobacteraceae</taxon>
        <taxon>Arcobacter</taxon>
    </lineage>
</organism>
<protein>
    <recommendedName>
        <fullName evidence="3">histidine kinase</fullName>
        <ecNumber evidence="3">2.7.13.3</ecNumber>
    </recommendedName>
</protein>
<keyword evidence="9 18" id="KW-0418">Kinase</keyword>
<evidence type="ECO:0000259" key="17">
    <source>
        <dbReference type="PROSITE" id="PS50113"/>
    </source>
</evidence>
<keyword evidence="4" id="KW-1003">Cell membrane</keyword>
<keyword evidence="12" id="KW-0902">Two-component regulatory system</keyword>
<evidence type="ECO:0000256" key="6">
    <source>
        <dbReference type="ARBA" id="ARBA00022679"/>
    </source>
</evidence>
<keyword evidence="8" id="KW-0547">Nucleotide-binding</keyword>
<dbReference type="PROSITE" id="PS50113">
    <property type="entry name" value="PAC"/>
    <property type="match status" value="1"/>
</dbReference>
<dbReference type="SMART" id="SM00387">
    <property type="entry name" value="HATPase_c"/>
    <property type="match status" value="1"/>
</dbReference>
<keyword evidence="19" id="KW-1185">Reference proteome</keyword>
<evidence type="ECO:0000256" key="11">
    <source>
        <dbReference type="ARBA" id="ARBA00022989"/>
    </source>
</evidence>
<dbReference type="GO" id="GO:0005886">
    <property type="term" value="C:plasma membrane"/>
    <property type="evidence" value="ECO:0007669"/>
    <property type="project" value="UniProtKB-SubCell"/>
</dbReference>
<dbReference type="InterPro" id="IPR013767">
    <property type="entry name" value="PAS_fold"/>
</dbReference>
<dbReference type="Pfam" id="PF00512">
    <property type="entry name" value="HisKA"/>
    <property type="match status" value="1"/>
</dbReference>
<feature type="domain" description="Histidine kinase" evidence="15">
    <location>
        <begin position="582"/>
        <end position="809"/>
    </location>
</feature>
<dbReference type="Gene3D" id="1.10.287.130">
    <property type="match status" value="1"/>
</dbReference>
<evidence type="ECO:0000259" key="16">
    <source>
        <dbReference type="PROSITE" id="PS50112"/>
    </source>
</evidence>
<dbReference type="Pfam" id="PF02518">
    <property type="entry name" value="HATPase_c"/>
    <property type="match status" value="1"/>
</dbReference>
<dbReference type="OrthoDB" id="9769169at2"/>
<keyword evidence="5" id="KW-0597">Phosphoprotein</keyword>
<feature type="coiled-coil region" evidence="13">
    <location>
        <begin position="528"/>
        <end position="555"/>
    </location>
</feature>
<dbReference type="PANTHER" id="PTHR43065">
    <property type="entry name" value="SENSOR HISTIDINE KINASE"/>
    <property type="match status" value="1"/>
</dbReference>
<evidence type="ECO:0000256" key="9">
    <source>
        <dbReference type="ARBA" id="ARBA00022777"/>
    </source>
</evidence>
<keyword evidence="14" id="KW-0472">Membrane</keyword>
<dbReference type="Gene3D" id="3.30.450.20">
    <property type="entry name" value="PAS domain"/>
    <property type="match status" value="3"/>
</dbReference>
<evidence type="ECO:0000313" key="18">
    <source>
        <dbReference type="EMBL" id="PUE66117.1"/>
    </source>
</evidence>
<evidence type="ECO:0000256" key="14">
    <source>
        <dbReference type="SAM" id="Phobius"/>
    </source>
</evidence>
<dbReference type="SUPFAM" id="SSF55874">
    <property type="entry name" value="ATPase domain of HSP90 chaperone/DNA topoisomerase II/histidine kinase"/>
    <property type="match status" value="1"/>
</dbReference>
<dbReference type="SMART" id="SM00388">
    <property type="entry name" value="HisKA"/>
    <property type="match status" value="1"/>
</dbReference>
<comment type="caution">
    <text evidence="18">The sequence shown here is derived from an EMBL/GenBank/DDBJ whole genome shotgun (WGS) entry which is preliminary data.</text>
</comment>
<dbReference type="InterPro" id="IPR005467">
    <property type="entry name" value="His_kinase_dom"/>
</dbReference>
<dbReference type="CDD" id="cd00130">
    <property type="entry name" value="PAS"/>
    <property type="match status" value="2"/>
</dbReference>
<dbReference type="GO" id="GO:0006355">
    <property type="term" value="P:regulation of DNA-templated transcription"/>
    <property type="evidence" value="ECO:0007669"/>
    <property type="project" value="InterPro"/>
</dbReference>
<dbReference type="InterPro" id="IPR036097">
    <property type="entry name" value="HisK_dim/P_sf"/>
</dbReference>
<dbReference type="Proteomes" id="UP000251135">
    <property type="component" value="Unassembled WGS sequence"/>
</dbReference>
<dbReference type="RefSeq" id="WP_108558025.1">
    <property type="nucleotide sequence ID" value="NZ_MUXE01000002.1"/>
</dbReference>
<dbReference type="InterPro" id="IPR000700">
    <property type="entry name" value="PAS-assoc_C"/>
</dbReference>
<feature type="domain" description="PAC" evidence="17">
    <location>
        <begin position="367"/>
        <end position="419"/>
    </location>
</feature>
<gene>
    <name evidence="18" type="ORF">B0174_02295</name>
</gene>
<dbReference type="Pfam" id="PF13426">
    <property type="entry name" value="PAS_9"/>
    <property type="match status" value="1"/>
</dbReference>
<evidence type="ECO:0000256" key="2">
    <source>
        <dbReference type="ARBA" id="ARBA00004651"/>
    </source>
</evidence>
<dbReference type="InterPro" id="IPR003661">
    <property type="entry name" value="HisK_dim/P_dom"/>
</dbReference>
<evidence type="ECO:0000256" key="8">
    <source>
        <dbReference type="ARBA" id="ARBA00022741"/>
    </source>
</evidence>
<evidence type="ECO:0000256" key="3">
    <source>
        <dbReference type="ARBA" id="ARBA00012438"/>
    </source>
</evidence>
<dbReference type="GO" id="GO:0000155">
    <property type="term" value="F:phosphorelay sensor kinase activity"/>
    <property type="evidence" value="ECO:0007669"/>
    <property type="project" value="InterPro"/>
</dbReference>
<dbReference type="SMART" id="SM00091">
    <property type="entry name" value="PAS"/>
    <property type="match status" value="2"/>
</dbReference>
<keyword evidence="10" id="KW-0067">ATP-binding</keyword>
<keyword evidence="6" id="KW-0808">Transferase</keyword>
<keyword evidence="13" id="KW-0175">Coiled coil</keyword>
<feature type="domain" description="PAS" evidence="16">
    <location>
        <begin position="423"/>
        <end position="493"/>
    </location>
</feature>
<dbReference type="SUPFAM" id="SSF55785">
    <property type="entry name" value="PYP-like sensor domain (PAS domain)"/>
    <property type="match status" value="2"/>
</dbReference>
<dbReference type="EMBL" id="MUXE01000002">
    <property type="protein sequence ID" value="PUE66117.1"/>
    <property type="molecule type" value="Genomic_DNA"/>
</dbReference>
<dbReference type="InterPro" id="IPR001610">
    <property type="entry name" value="PAC"/>
</dbReference>
<dbReference type="InterPro" id="IPR000014">
    <property type="entry name" value="PAS"/>
</dbReference>
<dbReference type="PROSITE" id="PS50109">
    <property type="entry name" value="HIS_KIN"/>
    <property type="match status" value="1"/>
</dbReference>
<dbReference type="PANTHER" id="PTHR43065:SF42">
    <property type="entry name" value="TWO-COMPONENT SENSOR PPRA"/>
    <property type="match status" value="1"/>
</dbReference>
<dbReference type="NCBIfam" id="TIGR00229">
    <property type="entry name" value="sensory_box"/>
    <property type="match status" value="2"/>
</dbReference>
<evidence type="ECO:0000313" key="19">
    <source>
        <dbReference type="Proteomes" id="UP000251135"/>
    </source>
</evidence>
<proteinExistence type="predicted"/>
<evidence type="ECO:0000256" key="10">
    <source>
        <dbReference type="ARBA" id="ARBA00022840"/>
    </source>
</evidence>
<dbReference type="SUPFAM" id="SSF103190">
    <property type="entry name" value="Sensory domain-like"/>
    <property type="match status" value="1"/>
</dbReference>
<reference evidence="18 19" key="1">
    <citation type="submission" date="2017-02" db="EMBL/GenBank/DDBJ databases">
        <title>Arcobacter caeni sp. nov, a new Arcobacter species isolated from reclaimed water.</title>
        <authorList>
            <person name="Figueras M.J."/>
            <person name="Perez-Cataluna A."/>
            <person name="Salas-Masso N."/>
        </authorList>
    </citation>
    <scope>NUCLEOTIDE SEQUENCE [LARGE SCALE GENOMIC DNA]</scope>
    <source>
        <strain evidence="18 19">RW17-10</strain>
    </source>
</reference>
<dbReference type="SMART" id="SM00086">
    <property type="entry name" value="PAC"/>
    <property type="match status" value="3"/>
</dbReference>
<comment type="subcellular location">
    <subcellularLocation>
        <location evidence="2">Cell membrane</location>
        <topology evidence="2">Multi-pass membrane protein</topology>
    </subcellularLocation>
</comment>
<dbReference type="EC" id="2.7.13.3" evidence="3"/>